<proteinExistence type="predicted"/>
<dbReference type="InterPro" id="IPR036318">
    <property type="entry name" value="FAD-bd_PCMH-like_sf"/>
</dbReference>
<evidence type="ECO:0000313" key="6">
    <source>
        <dbReference type="Proteomes" id="UP001500831"/>
    </source>
</evidence>
<accession>A0ABP6IB41</accession>
<dbReference type="InterPro" id="IPR016169">
    <property type="entry name" value="FAD-bd_PCMH_sub2"/>
</dbReference>
<dbReference type="InterPro" id="IPR002346">
    <property type="entry name" value="Mopterin_DH_FAD-bd"/>
</dbReference>
<evidence type="ECO:0000256" key="2">
    <source>
        <dbReference type="ARBA" id="ARBA00022827"/>
    </source>
</evidence>
<keyword evidence="1" id="KW-0285">Flavoprotein</keyword>
<keyword evidence="3" id="KW-0560">Oxidoreductase</keyword>
<evidence type="ECO:0000256" key="3">
    <source>
        <dbReference type="ARBA" id="ARBA00023002"/>
    </source>
</evidence>
<evidence type="ECO:0000256" key="1">
    <source>
        <dbReference type="ARBA" id="ARBA00022630"/>
    </source>
</evidence>
<dbReference type="EMBL" id="BAAAVI010000007">
    <property type="protein sequence ID" value="GAA2855984.1"/>
    <property type="molecule type" value="Genomic_DNA"/>
</dbReference>
<dbReference type="Pfam" id="PF03450">
    <property type="entry name" value="CO_deh_flav_C"/>
    <property type="match status" value="1"/>
</dbReference>
<dbReference type="Gene3D" id="3.30.390.50">
    <property type="entry name" value="CO dehydrogenase flavoprotein, C-terminal domain"/>
    <property type="match status" value="1"/>
</dbReference>
<keyword evidence="6" id="KW-1185">Reference proteome</keyword>
<dbReference type="InterPro" id="IPR036683">
    <property type="entry name" value="CO_DH_flav_C_dom_sf"/>
</dbReference>
<gene>
    <name evidence="5" type="ORF">GCM10010517_14240</name>
</gene>
<organism evidence="5 6">
    <name type="scientific">Streptosporangium fragile</name>
    <dbReference type="NCBI Taxonomy" id="46186"/>
    <lineage>
        <taxon>Bacteria</taxon>
        <taxon>Bacillati</taxon>
        <taxon>Actinomycetota</taxon>
        <taxon>Actinomycetes</taxon>
        <taxon>Streptosporangiales</taxon>
        <taxon>Streptosporangiaceae</taxon>
        <taxon>Streptosporangium</taxon>
    </lineage>
</organism>
<keyword evidence="2" id="KW-0274">FAD</keyword>
<dbReference type="InterPro" id="IPR005107">
    <property type="entry name" value="CO_DH_flav_C"/>
</dbReference>
<dbReference type="SMART" id="SM01092">
    <property type="entry name" value="CO_deh_flav_C"/>
    <property type="match status" value="1"/>
</dbReference>
<dbReference type="Gene3D" id="3.30.465.10">
    <property type="match status" value="1"/>
</dbReference>
<dbReference type="SUPFAM" id="SSF55447">
    <property type="entry name" value="CO dehydrogenase flavoprotein C-terminal domain-like"/>
    <property type="match status" value="1"/>
</dbReference>
<dbReference type="RefSeq" id="WP_344969015.1">
    <property type="nucleotide sequence ID" value="NZ_BAAAVI010000007.1"/>
</dbReference>
<comment type="caution">
    <text evidence="5">The sequence shown here is derived from an EMBL/GenBank/DDBJ whole genome shotgun (WGS) entry which is preliminary data.</text>
</comment>
<name>A0ABP6IB41_9ACTN</name>
<dbReference type="InterPro" id="IPR016167">
    <property type="entry name" value="FAD-bd_PCMH_sub1"/>
</dbReference>
<reference evidence="6" key="1">
    <citation type="journal article" date="2019" name="Int. J. Syst. Evol. Microbiol.">
        <title>The Global Catalogue of Microorganisms (GCM) 10K type strain sequencing project: providing services to taxonomists for standard genome sequencing and annotation.</title>
        <authorList>
            <consortium name="The Broad Institute Genomics Platform"/>
            <consortium name="The Broad Institute Genome Sequencing Center for Infectious Disease"/>
            <person name="Wu L."/>
            <person name="Ma J."/>
        </authorList>
    </citation>
    <scope>NUCLEOTIDE SEQUENCE [LARGE SCALE GENOMIC DNA]</scope>
    <source>
        <strain evidence="6">JCM 6242</strain>
    </source>
</reference>
<dbReference type="Gene3D" id="3.30.43.10">
    <property type="entry name" value="Uridine Diphospho-n-acetylenolpyruvylglucosamine Reductase, domain 2"/>
    <property type="match status" value="1"/>
</dbReference>
<dbReference type="Proteomes" id="UP001500831">
    <property type="component" value="Unassembled WGS sequence"/>
</dbReference>
<dbReference type="SUPFAM" id="SSF56176">
    <property type="entry name" value="FAD-binding/transporter-associated domain-like"/>
    <property type="match status" value="1"/>
</dbReference>
<dbReference type="PANTHER" id="PTHR42659">
    <property type="entry name" value="XANTHINE DEHYDROGENASE SUBUNIT C-RELATED"/>
    <property type="match status" value="1"/>
</dbReference>
<dbReference type="Pfam" id="PF00941">
    <property type="entry name" value="FAD_binding_5"/>
    <property type="match status" value="1"/>
</dbReference>
<feature type="domain" description="CO dehydrogenase flavoprotein C-terminal" evidence="4">
    <location>
        <begin position="180"/>
        <end position="282"/>
    </location>
</feature>
<dbReference type="PANTHER" id="PTHR42659:SF2">
    <property type="entry name" value="XANTHINE DEHYDROGENASE SUBUNIT C-RELATED"/>
    <property type="match status" value="1"/>
</dbReference>
<evidence type="ECO:0000259" key="4">
    <source>
        <dbReference type="SMART" id="SM01092"/>
    </source>
</evidence>
<protein>
    <submittedName>
        <fullName evidence="5">Xanthine dehydrogenase family protein subunit M</fullName>
    </submittedName>
</protein>
<sequence length="288" mass="30167">MIGEFHRPGDLAGALEALADAGDEGKIIAGGTALVLMIEQGLVAPSVLISLDRVRDPMFSGVELVGRTIRIGGGETLAAVAAHPLVRQALPGLAEACRRVGNVRIRNRATLAGNLAESDYASDPPAALVAHRATCRVVSLDGERSVPVERLITGFYENALHEGEIIAEILVPVPEAGTRSTYVKYISRSSEDRPCVGVAASLRTTGGTVADIRVVVGAVAGTPQIFPDVLAAATAQAATPSTWKAVAAGYAELVEPLDDARGSAWYRTRLIDVMIRRALAEAAEKSSR</sequence>
<dbReference type="InterPro" id="IPR051312">
    <property type="entry name" value="Diverse_Substr_Oxidored"/>
</dbReference>
<evidence type="ECO:0000313" key="5">
    <source>
        <dbReference type="EMBL" id="GAA2855984.1"/>
    </source>
</evidence>